<evidence type="ECO:0000256" key="2">
    <source>
        <dbReference type="ARBA" id="ARBA00022723"/>
    </source>
</evidence>
<evidence type="ECO:0000256" key="1">
    <source>
        <dbReference type="ARBA" id="ARBA00005690"/>
    </source>
</evidence>
<comment type="caution">
    <text evidence="9">The sequence shown here is derived from an EMBL/GenBank/DDBJ whole genome shotgun (WGS) entry which is preliminary data.</text>
</comment>
<dbReference type="EMBL" id="CM029050">
    <property type="protein sequence ID" value="KAG2566159.1"/>
    <property type="molecule type" value="Genomic_DNA"/>
</dbReference>
<feature type="region of interest" description="Disordered" evidence="6">
    <location>
        <begin position="562"/>
        <end position="585"/>
    </location>
</feature>
<name>A0A8T0Q0P6_PANVG</name>
<feature type="compositionally biased region" description="Basic residues" evidence="6">
    <location>
        <begin position="783"/>
        <end position="795"/>
    </location>
</feature>
<feature type="region of interest" description="Disordered" evidence="6">
    <location>
        <begin position="621"/>
        <end position="653"/>
    </location>
</feature>
<feature type="compositionally biased region" description="Basic residues" evidence="6">
    <location>
        <begin position="539"/>
        <end position="549"/>
    </location>
</feature>
<reference evidence="9" key="1">
    <citation type="submission" date="2020-05" db="EMBL/GenBank/DDBJ databases">
        <title>WGS assembly of Panicum virgatum.</title>
        <authorList>
            <person name="Lovell J.T."/>
            <person name="Jenkins J."/>
            <person name="Shu S."/>
            <person name="Juenger T.E."/>
            <person name="Schmutz J."/>
        </authorList>
    </citation>
    <scope>NUCLEOTIDE SEQUENCE</scope>
    <source>
        <strain evidence="9">AP13</strain>
    </source>
</reference>
<feature type="compositionally biased region" description="Basic and acidic residues" evidence="6">
    <location>
        <begin position="630"/>
        <end position="642"/>
    </location>
</feature>
<feature type="domain" description="Replication protein A 70 kDa DNA-binding subunit B/D first OB fold" evidence="7">
    <location>
        <begin position="3"/>
        <end position="105"/>
    </location>
</feature>
<proteinExistence type="inferred from homology"/>
<dbReference type="Gene3D" id="2.40.50.140">
    <property type="entry name" value="Nucleic acid-binding proteins"/>
    <property type="match status" value="3"/>
</dbReference>
<feature type="compositionally biased region" description="Basic residues" evidence="6">
    <location>
        <begin position="643"/>
        <end position="652"/>
    </location>
</feature>
<evidence type="ECO:0000259" key="7">
    <source>
        <dbReference type="Pfam" id="PF02721"/>
    </source>
</evidence>
<evidence type="ECO:0000313" key="10">
    <source>
        <dbReference type="Proteomes" id="UP000823388"/>
    </source>
</evidence>
<keyword evidence="4" id="KW-0862">Zinc</keyword>
<dbReference type="Proteomes" id="UP000823388">
    <property type="component" value="Chromosome 7N"/>
</dbReference>
<feature type="region of interest" description="Disordered" evidence="6">
    <location>
        <begin position="517"/>
        <end position="549"/>
    </location>
</feature>
<dbReference type="PANTHER" id="PTHR47165">
    <property type="entry name" value="OS03G0429900 PROTEIN"/>
    <property type="match status" value="1"/>
</dbReference>
<keyword evidence="5" id="KW-0238">DNA-binding</keyword>
<dbReference type="GO" id="GO:0008270">
    <property type="term" value="F:zinc ion binding"/>
    <property type="evidence" value="ECO:0007669"/>
    <property type="project" value="UniProtKB-KW"/>
</dbReference>
<comment type="similarity">
    <text evidence="1">Belongs to the replication factor A protein 1 family.</text>
</comment>
<organism evidence="9 10">
    <name type="scientific">Panicum virgatum</name>
    <name type="common">Blackwell switchgrass</name>
    <dbReference type="NCBI Taxonomy" id="38727"/>
    <lineage>
        <taxon>Eukaryota</taxon>
        <taxon>Viridiplantae</taxon>
        <taxon>Streptophyta</taxon>
        <taxon>Embryophyta</taxon>
        <taxon>Tracheophyta</taxon>
        <taxon>Spermatophyta</taxon>
        <taxon>Magnoliopsida</taxon>
        <taxon>Liliopsida</taxon>
        <taxon>Poales</taxon>
        <taxon>Poaceae</taxon>
        <taxon>PACMAD clade</taxon>
        <taxon>Panicoideae</taxon>
        <taxon>Panicodae</taxon>
        <taxon>Paniceae</taxon>
        <taxon>Panicinae</taxon>
        <taxon>Panicum</taxon>
        <taxon>Panicum sect. Hiantes</taxon>
    </lineage>
</organism>
<dbReference type="CDD" id="cd04476">
    <property type="entry name" value="RPA1_DBD_C"/>
    <property type="match status" value="1"/>
</dbReference>
<dbReference type="GO" id="GO:0003677">
    <property type="term" value="F:DNA binding"/>
    <property type="evidence" value="ECO:0007669"/>
    <property type="project" value="UniProtKB-KW"/>
</dbReference>
<evidence type="ECO:0000259" key="8">
    <source>
        <dbReference type="Pfam" id="PF08646"/>
    </source>
</evidence>
<dbReference type="InterPro" id="IPR047192">
    <property type="entry name" value="Euk_RPA1_DBD_C"/>
</dbReference>
<feature type="domain" description="Replication factor A C-terminal" evidence="8">
    <location>
        <begin position="291"/>
        <end position="408"/>
    </location>
</feature>
<protein>
    <submittedName>
        <fullName evidence="9">Uncharacterized protein</fullName>
    </submittedName>
</protein>
<dbReference type="InterPro" id="IPR012340">
    <property type="entry name" value="NA-bd_OB-fold"/>
</dbReference>
<evidence type="ECO:0000313" key="9">
    <source>
        <dbReference type="EMBL" id="KAG2566159.1"/>
    </source>
</evidence>
<dbReference type="InterPro" id="IPR013955">
    <property type="entry name" value="Rep_factor-A_C"/>
</dbReference>
<dbReference type="Pfam" id="PF08646">
    <property type="entry name" value="Rep_fac-A_C"/>
    <property type="match status" value="1"/>
</dbReference>
<evidence type="ECO:0000256" key="5">
    <source>
        <dbReference type="ARBA" id="ARBA00023125"/>
    </source>
</evidence>
<evidence type="ECO:0000256" key="4">
    <source>
        <dbReference type="ARBA" id="ARBA00022833"/>
    </source>
</evidence>
<dbReference type="Pfam" id="PF02721">
    <property type="entry name" value="DUF223"/>
    <property type="match status" value="1"/>
</dbReference>
<feature type="compositionally biased region" description="Polar residues" evidence="6">
    <location>
        <begin position="799"/>
        <end position="808"/>
    </location>
</feature>
<gene>
    <name evidence="9" type="ORF">PVAP13_7NG171700</name>
</gene>
<evidence type="ECO:0000256" key="6">
    <source>
        <dbReference type="SAM" id="MobiDB-lite"/>
    </source>
</evidence>
<dbReference type="AlphaFoldDB" id="A0A8T0Q0P6"/>
<dbReference type="InterPro" id="IPR003871">
    <property type="entry name" value="RFA1B/D_OB_1st"/>
</dbReference>
<dbReference type="PANTHER" id="PTHR47165:SF4">
    <property type="entry name" value="OS03G0429900 PROTEIN"/>
    <property type="match status" value="1"/>
</dbReference>
<sequence length="879" mass="101395">MAYKRINQLTTNGQAWNIKVKVLRMWESINFATDELMSLDMILMDEQGDTIHAIIWKNLINNYKSKINEGSIYELSNFKVQEDTRYRPVKNALKIVFIFNTNVKELEDCSDKFQDHYFEFASKDTLLARKNIDKQCSDVMGLLLKIKQIESRTILKNTSNPRQKDIREIELLISRDQKVKITLWGDLAHSLSEDVIGKHTVVIVTSTMVEGLQGMLSLKTTNGTRLYKDLDIPETWKFIASVPYEENVPKLMEVDKSTQGTLEDQMFFNRKTLQEITQMRHENPTNQDFVFTSRATIDRLDNDLWWYMSCSVWNKMCTKIANKYHCSKCNTYPEATTPRYWIRLQISDHTTSTTCSIFDDEAQRMLKTTISNMLDSLNGNYEEVPKSIQQLCGKTLIFRFKLSDHNLTEGKEYYLVKRTFELNDKLEMKYFDDQAEEPLIKESINKKSSYKVSSDQEHVTSGSPIKKLSGMVANIEELEDGKQISNYISGSKEKDSTTRELSTINKRRRRALIVEDDSDKDCDGEQINNDTSGSTKKVSATRKVSRLNKKRRRALIVEDDSDEDLRENNKKDKKSGAKPNKRVRVPKDADVDYDLAKKEYAVEQAIKTATRLSKKLFGKKMRGNVANNSKENDMEKKADKYSPRSKQKKRRNMCVPKDADVDYDLAKKEYDVEQAIKTATRLGKKLFGKKMRGNVANNSKANDIEKKADKYSPRSKQKKRRIIMNIGNSTTQQINRDMKELNAENICNINDLEGSNVDNTEAKQQSFEEQAIHDQKGLPKTIGGKKGKRGIRKNHKEPTNVNSSSKLSKQTKEKNRKAAERRRKGRTILFHTEIITNQDNYNITGVNNVETNSDIMGEVITEVNSDVENIQVQDISWEK</sequence>
<keyword evidence="10" id="KW-1185">Reference proteome</keyword>
<feature type="region of interest" description="Disordered" evidence="6">
    <location>
        <begin position="763"/>
        <end position="825"/>
    </location>
</feature>
<feature type="compositionally biased region" description="Polar residues" evidence="6">
    <location>
        <begin position="526"/>
        <end position="538"/>
    </location>
</feature>
<accession>A0A8T0Q0P6</accession>
<dbReference type="SUPFAM" id="SSF50249">
    <property type="entry name" value="Nucleic acid-binding proteins"/>
    <property type="match status" value="3"/>
</dbReference>
<dbReference type="CDD" id="cd04481">
    <property type="entry name" value="RPA1_DBD_B_like"/>
    <property type="match status" value="1"/>
</dbReference>
<dbReference type="CDD" id="cd04480">
    <property type="entry name" value="RPA1_DBD_A_like"/>
    <property type="match status" value="1"/>
</dbReference>
<keyword evidence="2" id="KW-0479">Metal-binding</keyword>
<evidence type="ECO:0000256" key="3">
    <source>
        <dbReference type="ARBA" id="ARBA00022771"/>
    </source>
</evidence>
<keyword evidence="3" id="KW-0863">Zinc-finger</keyword>